<reference evidence="6 7" key="1">
    <citation type="journal article" date="2024" name="Science">
        <title>Giant polyketide synthase enzymes in the biosynthesis of giant marine polyether toxins.</title>
        <authorList>
            <person name="Fallon T.R."/>
            <person name="Shende V.V."/>
            <person name="Wierzbicki I.H."/>
            <person name="Pendleton A.L."/>
            <person name="Watervoot N.F."/>
            <person name="Auber R.P."/>
            <person name="Gonzalez D.J."/>
            <person name="Wisecaver J.H."/>
            <person name="Moore B.S."/>
        </authorList>
    </citation>
    <scope>NUCLEOTIDE SEQUENCE [LARGE SCALE GENOMIC DNA]</scope>
    <source>
        <strain evidence="6 7">12B1</strain>
    </source>
</reference>
<dbReference type="GO" id="GO:0036396">
    <property type="term" value="C:RNA N6-methyladenosine methyltransferase complex"/>
    <property type="evidence" value="ECO:0007669"/>
    <property type="project" value="TreeGrafter"/>
</dbReference>
<evidence type="ECO:0000313" key="6">
    <source>
        <dbReference type="EMBL" id="KAL1527327.1"/>
    </source>
</evidence>
<dbReference type="GO" id="GO:0032259">
    <property type="term" value="P:methylation"/>
    <property type="evidence" value="ECO:0007669"/>
    <property type="project" value="InterPro"/>
</dbReference>
<accession>A0AB34K2I7</accession>
<comment type="subcellular location">
    <subcellularLocation>
        <location evidence="1">Nucleus</location>
    </subcellularLocation>
</comment>
<evidence type="ECO:0000256" key="3">
    <source>
        <dbReference type="PROSITE-ProRule" id="PRU00489"/>
    </source>
</evidence>
<keyword evidence="2" id="KW-0539">Nucleus</keyword>
<dbReference type="InterPro" id="IPR002052">
    <property type="entry name" value="DNA_methylase_N6_adenine_CS"/>
</dbReference>
<protein>
    <submittedName>
        <fullName evidence="6">Uncharacterized protein</fullName>
    </submittedName>
</protein>
<evidence type="ECO:0000256" key="4">
    <source>
        <dbReference type="SAM" id="MobiDB-lite"/>
    </source>
</evidence>
<dbReference type="PANTHER" id="PTHR13107">
    <property type="entry name" value="N6-ADENOSINE-METHYLTRANSFERASE NON-CATALYTIC SUBUNIT"/>
    <property type="match status" value="1"/>
</dbReference>
<dbReference type="Proteomes" id="UP001515480">
    <property type="component" value="Unassembled WGS sequence"/>
</dbReference>
<sequence>MQPNSYGAPYPPYATQFTGAPPVAGGLGYSPPYRPTPHGCDGGVPPPGGCFYGAAADAAPGPPPGYYGSGGAGGPMRQPHEGAPPPYGGEGGHAEGGKGGEAKGKGGKAGGKGKGGKGGRGGGAGRWGGGRMGKFERAKNDYAQHFVDTGLRPANFIRDSDVAERFEEYPKLKELIEHKDALIAERATPLTGKRVDLKTFDLTTLGTKFDVILIDPPWEEYRRRRVACGGDDAADMEVWTPQEIMNLRIDAISDTPSFCFLWSGSGVSLQWGRACLRKWGFRRCEDISWIKSNRETGRNHHWLPDSVLTVTTEHCLVGIKGTVRRNYDGHIINANVDTDVMLSEEPPYGSCEKPTELYSIIEHFANGRRRLELFGEDNNMRRGWLTLGSELTSNNHDPNTWRAHFEGQHESYNFEGELPTLIPNHLLGTTPIIEALRPKSPTQLREEAERRQKLERERLEAADREAIALEVAAAREMGIELAPREPCPELPVTPLPTVFVEQHPFNMT</sequence>
<dbReference type="PANTHER" id="PTHR13107:SF0">
    <property type="entry name" value="N6-ADENOSINE-METHYLTRANSFERASE NON-CATALYTIC SUBUNIT"/>
    <property type="match status" value="1"/>
</dbReference>
<feature type="compositionally biased region" description="Basic and acidic residues" evidence="4">
    <location>
        <begin position="92"/>
        <end position="104"/>
    </location>
</feature>
<dbReference type="EMBL" id="JBGBPQ010000003">
    <property type="protein sequence ID" value="KAL1527327.1"/>
    <property type="molecule type" value="Genomic_DNA"/>
</dbReference>
<evidence type="ECO:0000313" key="7">
    <source>
        <dbReference type="Proteomes" id="UP001515480"/>
    </source>
</evidence>
<dbReference type="GO" id="GO:0003729">
    <property type="term" value="F:mRNA binding"/>
    <property type="evidence" value="ECO:0007669"/>
    <property type="project" value="TreeGrafter"/>
</dbReference>
<evidence type="ECO:0000256" key="2">
    <source>
        <dbReference type="ARBA" id="ARBA00023242"/>
    </source>
</evidence>
<dbReference type="SUPFAM" id="SSF53335">
    <property type="entry name" value="S-adenosyl-L-methionine-dependent methyltransferases"/>
    <property type="match status" value="1"/>
</dbReference>
<gene>
    <name evidence="5" type="ORF">AB1Y20_008263</name>
    <name evidence="6" type="ORF">AB1Y20_015998</name>
</gene>
<dbReference type="InterPro" id="IPR029063">
    <property type="entry name" value="SAM-dependent_MTases_sf"/>
</dbReference>
<organism evidence="6 7">
    <name type="scientific">Prymnesium parvum</name>
    <name type="common">Toxic golden alga</name>
    <dbReference type="NCBI Taxonomy" id="97485"/>
    <lineage>
        <taxon>Eukaryota</taxon>
        <taxon>Haptista</taxon>
        <taxon>Haptophyta</taxon>
        <taxon>Prymnesiophyceae</taxon>
        <taxon>Prymnesiales</taxon>
        <taxon>Prymnesiaceae</taxon>
        <taxon>Prymnesium</taxon>
    </lineage>
</organism>
<dbReference type="InterPro" id="IPR045123">
    <property type="entry name" value="METTL14-like"/>
</dbReference>
<feature type="compositionally biased region" description="Gly residues" evidence="4">
    <location>
        <begin position="107"/>
        <end position="132"/>
    </location>
</feature>
<proteinExistence type="inferred from homology"/>
<dbReference type="InterPro" id="IPR007757">
    <property type="entry name" value="MT-A70-like"/>
</dbReference>
<dbReference type="EMBL" id="JBGBPQ010000018">
    <property type="protein sequence ID" value="KAL1507424.1"/>
    <property type="molecule type" value="Genomic_DNA"/>
</dbReference>
<keyword evidence="7" id="KW-1185">Reference proteome</keyword>
<dbReference type="PROSITE" id="PS51143">
    <property type="entry name" value="MT_A70"/>
    <property type="match status" value="1"/>
</dbReference>
<comment type="caution">
    <text evidence="6">The sequence shown here is derived from an EMBL/GenBank/DDBJ whole genome shotgun (WGS) entry which is preliminary data.</text>
</comment>
<dbReference type="PROSITE" id="PS51592">
    <property type="entry name" value="SAM_MTA70L_2"/>
    <property type="match status" value="1"/>
</dbReference>
<dbReference type="GO" id="GO:0005634">
    <property type="term" value="C:nucleus"/>
    <property type="evidence" value="ECO:0007669"/>
    <property type="project" value="UniProtKB-SubCell"/>
</dbReference>
<name>A0AB34K2I7_PRYPA</name>
<evidence type="ECO:0000313" key="5">
    <source>
        <dbReference type="EMBL" id="KAL1507424.1"/>
    </source>
</evidence>
<dbReference type="PROSITE" id="PS00092">
    <property type="entry name" value="N6_MTASE"/>
    <property type="match status" value="1"/>
</dbReference>
<dbReference type="GO" id="GO:0008168">
    <property type="term" value="F:methyltransferase activity"/>
    <property type="evidence" value="ECO:0007669"/>
    <property type="project" value="InterPro"/>
</dbReference>
<dbReference type="Pfam" id="PF05063">
    <property type="entry name" value="MT-A70"/>
    <property type="match status" value="1"/>
</dbReference>
<feature type="region of interest" description="Disordered" evidence="4">
    <location>
        <begin position="65"/>
        <end position="132"/>
    </location>
</feature>
<dbReference type="AlphaFoldDB" id="A0AB34K2I7"/>
<evidence type="ECO:0000256" key="1">
    <source>
        <dbReference type="ARBA" id="ARBA00004123"/>
    </source>
</evidence>
<comment type="similarity">
    <text evidence="3">Belongs to the MT-A70-like family.</text>
</comment>